<dbReference type="Proteomes" id="UP000824087">
    <property type="component" value="Unassembled WGS sequence"/>
</dbReference>
<comment type="caution">
    <text evidence="1">The sequence shown here is derived from an EMBL/GenBank/DDBJ whole genome shotgun (WGS) entry which is preliminary data.</text>
</comment>
<proteinExistence type="predicted"/>
<dbReference type="AlphaFoldDB" id="A0A9D1HTB1"/>
<dbReference type="Pfam" id="PF06338">
    <property type="entry name" value="ComK"/>
    <property type="match status" value="1"/>
</dbReference>
<protein>
    <submittedName>
        <fullName evidence="1">Competence protein ComK</fullName>
    </submittedName>
</protein>
<reference evidence="1" key="2">
    <citation type="journal article" date="2021" name="PeerJ">
        <title>Extensive microbial diversity within the chicken gut microbiome revealed by metagenomics and culture.</title>
        <authorList>
            <person name="Gilroy R."/>
            <person name="Ravi A."/>
            <person name="Getino M."/>
            <person name="Pursley I."/>
            <person name="Horton D.L."/>
            <person name="Alikhan N.F."/>
            <person name="Baker D."/>
            <person name="Gharbi K."/>
            <person name="Hall N."/>
            <person name="Watson M."/>
            <person name="Adriaenssens E.M."/>
            <person name="Foster-Nyarko E."/>
            <person name="Jarju S."/>
            <person name="Secka A."/>
            <person name="Antonio M."/>
            <person name="Oren A."/>
            <person name="Chaudhuri R.R."/>
            <person name="La Ragione R."/>
            <person name="Hildebrand F."/>
            <person name="Pallen M.J."/>
        </authorList>
    </citation>
    <scope>NUCLEOTIDE SEQUENCE</scope>
    <source>
        <strain evidence="1">CHK197-8231</strain>
    </source>
</reference>
<dbReference type="EMBL" id="DVML01000009">
    <property type="protein sequence ID" value="HIU22261.1"/>
    <property type="molecule type" value="Genomic_DNA"/>
</dbReference>
<name>A0A9D1HTB1_9BACT</name>
<dbReference type="GO" id="GO:0030420">
    <property type="term" value="P:establishment of competence for transformation"/>
    <property type="evidence" value="ECO:0007669"/>
    <property type="project" value="InterPro"/>
</dbReference>
<evidence type="ECO:0000313" key="1">
    <source>
        <dbReference type="EMBL" id="HIU22261.1"/>
    </source>
</evidence>
<organism evidence="1 2">
    <name type="scientific">Candidatus Fimihabitans intestinipullorum</name>
    <dbReference type="NCBI Taxonomy" id="2840820"/>
    <lineage>
        <taxon>Bacteria</taxon>
        <taxon>Bacillati</taxon>
        <taxon>Mycoplasmatota</taxon>
        <taxon>Mycoplasmatota incertae sedis</taxon>
        <taxon>Candidatus Fimihabitans</taxon>
    </lineage>
</organism>
<sequence>MMVDNYEINPMTLAILPIAKNVSKVIEMDQVLTVSKSTTEIIDDSCKYFGSSYQGRFEGTKKMIGVNYKSPIIIEESREIIFFPTSSPRFDNCSWISLNHIEEYNKDKKNPTIQFSNGEVLPVEISFGSLENQILRSIKLCSILRKRKQSEKIS</sequence>
<evidence type="ECO:0000313" key="2">
    <source>
        <dbReference type="Proteomes" id="UP000824087"/>
    </source>
</evidence>
<reference evidence="1" key="1">
    <citation type="submission" date="2020-10" db="EMBL/GenBank/DDBJ databases">
        <authorList>
            <person name="Gilroy R."/>
        </authorList>
    </citation>
    <scope>NUCLEOTIDE SEQUENCE</scope>
    <source>
        <strain evidence="1">CHK197-8231</strain>
    </source>
</reference>
<dbReference type="InterPro" id="IPR010461">
    <property type="entry name" value="ComK"/>
</dbReference>
<gene>
    <name evidence="1" type="ORF">IAD49_01630</name>
</gene>
<accession>A0A9D1HTB1</accession>